<organism evidence="3 4">
    <name type="scientific">Microbacterium wangchenii</name>
    <dbReference type="NCBI Taxonomy" id="2541726"/>
    <lineage>
        <taxon>Bacteria</taxon>
        <taxon>Bacillati</taxon>
        <taxon>Actinomycetota</taxon>
        <taxon>Actinomycetes</taxon>
        <taxon>Micrococcales</taxon>
        <taxon>Microbacteriaceae</taxon>
        <taxon>Microbacterium</taxon>
    </lineage>
</organism>
<keyword evidence="1" id="KW-0472">Membrane</keyword>
<name>A0ABX5SVK7_9MICO</name>
<dbReference type="RefSeq" id="WP_135069693.1">
    <property type="nucleotide sequence ID" value="NZ_CP038266.1"/>
</dbReference>
<evidence type="ECO:0000259" key="2">
    <source>
        <dbReference type="SMART" id="SM00460"/>
    </source>
</evidence>
<keyword evidence="4" id="KW-1185">Reference proteome</keyword>
<dbReference type="Proteomes" id="UP000295748">
    <property type="component" value="Chromosome"/>
</dbReference>
<dbReference type="InterPro" id="IPR038765">
    <property type="entry name" value="Papain-like_cys_pep_sf"/>
</dbReference>
<evidence type="ECO:0000313" key="4">
    <source>
        <dbReference type="Proteomes" id="UP000295748"/>
    </source>
</evidence>
<evidence type="ECO:0000313" key="3">
    <source>
        <dbReference type="EMBL" id="QBR90196.1"/>
    </source>
</evidence>
<sequence length="786" mass="84758">MLASVLWWVGIAAAVLLLVAGVLLVVFGARRLRRRPAPAPTEPAGPTAAAPSPHYAHYDPANPHYRDGWQFIQGQWTQVQVWDASSQQWYVHGVDATGAATATAVGVTAAPAVSAPKKRAAGIAMLTVGALLAVAAIPLGVASAGPLLTSTAAAGRLPTDIVSESDEFRYTAAITIADDEELTFRFRVDPEPYDDAAYENNERNTAMVAAYYDSDFSQLADYYLGSSSIDHSVTLSPSPPKFRNADADPLFEEDQRRSWAPMDTLYVVQYLDPDGKEFDKPIVTMAHVRPTTEVPATPQVQYTAAADGFLELTWAPVEGAVEYVPLLATTNPDLGYTDYEALGTVDGSATAWSTRDVETADCWFSGIGDSVQNCALRGAYLALENGEAIGYGLMAIGADGARSFIDRFDGRMLNAMLPGEVSIERPAGTTTVYTGTLDSFPTTARTLTVGATQGDVPLVFDRAEREGAIGYIHARVPGTVAAVSLGWDHVDGTWDAFVEGVRARLEAALPRPTGIFESSYQELATPASDAPVSREAPDVDFPLPDEFGEIGEYVAANLIAGNERIDMDAVANPFAPGELVEAVISQTPYAMVRTYSFRQVDERLVLEVDYPLPVEEMRRVQEETRAKAQAVVAEVVRDGMGERDIALALNDWITAHAEYDYVAFDAVQADRSRWYAPEYAPAWRADGILLGGSGVCAGYALAYKALSDEAGIDTVYVLGNANATGHAWNKTFMDGKWQVVDPTWNDAPTPNELFGISDEVALTQWSHELSSTRWTIPSMVGQYAAG</sequence>
<evidence type="ECO:0000256" key="1">
    <source>
        <dbReference type="SAM" id="Phobius"/>
    </source>
</evidence>
<protein>
    <recommendedName>
        <fullName evidence="2">Transglutaminase-like domain-containing protein</fullName>
    </recommendedName>
</protein>
<dbReference type="SUPFAM" id="SSF54001">
    <property type="entry name" value="Cysteine proteinases"/>
    <property type="match status" value="1"/>
</dbReference>
<feature type="domain" description="Transglutaminase-like" evidence="2">
    <location>
        <begin position="688"/>
        <end position="744"/>
    </location>
</feature>
<accession>A0ABX5SVK7</accession>
<keyword evidence="1" id="KW-1133">Transmembrane helix</keyword>
<dbReference type="EMBL" id="CP038266">
    <property type="protein sequence ID" value="QBR90196.1"/>
    <property type="molecule type" value="Genomic_DNA"/>
</dbReference>
<dbReference type="SMART" id="SM00460">
    <property type="entry name" value="TGc"/>
    <property type="match status" value="1"/>
</dbReference>
<dbReference type="PANTHER" id="PTHR46333:SF2">
    <property type="entry name" value="CYTOKINESIS PROTEIN 3"/>
    <property type="match status" value="1"/>
</dbReference>
<reference evidence="3 4" key="1">
    <citation type="submission" date="2019-03" db="EMBL/GenBank/DDBJ databases">
        <authorList>
            <person name="Dong K."/>
        </authorList>
    </citation>
    <scope>NUCLEOTIDE SEQUENCE [LARGE SCALE GENOMIC DNA]</scope>
    <source>
        <strain evidence="4">dk512</strain>
    </source>
</reference>
<dbReference type="Gene3D" id="3.10.620.30">
    <property type="match status" value="1"/>
</dbReference>
<dbReference type="Pfam" id="PF01841">
    <property type="entry name" value="Transglut_core"/>
    <property type="match status" value="1"/>
</dbReference>
<proteinExistence type="predicted"/>
<gene>
    <name evidence="3" type="ORF">E4K62_16825</name>
</gene>
<dbReference type="PANTHER" id="PTHR46333">
    <property type="entry name" value="CYTOKINESIS PROTEIN 3"/>
    <property type="match status" value="1"/>
</dbReference>
<dbReference type="InterPro" id="IPR002931">
    <property type="entry name" value="Transglutaminase-like"/>
</dbReference>
<feature type="transmembrane region" description="Helical" evidence="1">
    <location>
        <begin position="6"/>
        <end position="27"/>
    </location>
</feature>
<dbReference type="InterPro" id="IPR052557">
    <property type="entry name" value="CAP/Cytokinesis_protein"/>
</dbReference>
<keyword evidence="1" id="KW-0812">Transmembrane</keyword>
<feature type="transmembrane region" description="Helical" evidence="1">
    <location>
        <begin position="120"/>
        <end position="141"/>
    </location>
</feature>